<dbReference type="AlphaFoldDB" id="A0ABD3EX84"/>
<dbReference type="EMBL" id="JBIMZQ010000050">
    <property type="protein sequence ID" value="KAL3658872.1"/>
    <property type="molecule type" value="Genomic_DNA"/>
</dbReference>
<dbReference type="Gene3D" id="1.10.10.60">
    <property type="entry name" value="Homeodomain-like"/>
    <property type="match status" value="1"/>
</dbReference>
<reference evidence="3 4" key="1">
    <citation type="submission" date="2024-09" db="EMBL/GenBank/DDBJ databases">
        <title>Genome sequencing and assembly of Phytophthora oleae, isolate VK10A, causative agent of rot of olive drupes.</title>
        <authorList>
            <person name="Conti Taguali S."/>
            <person name="Riolo M."/>
            <person name="La Spada F."/>
            <person name="Cacciola S.O."/>
            <person name="Dionisio G."/>
        </authorList>
    </citation>
    <scope>NUCLEOTIDE SEQUENCE [LARGE SCALE GENOMIC DNA]</scope>
    <source>
        <strain evidence="3 4">VK10A</strain>
    </source>
</reference>
<accession>A0ABD3EX84</accession>
<sequence length="167" mass="18998">MRETINHFYPALAPAFYHSKRTTIRRWVRNRKSLEAAVAVRKGQHMKVRDKGVATILSKESEIELVQWIDELRGDGIPVSSQMLTEKALLVAQDAGLRNFRASDKWVGGFKGRHKFSFRCPTRQNQLSPANLDEIAADFAIQVEATVRDLESHGCITQIKQLSFFSI</sequence>
<dbReference type="SMART" id="SM00674">
    <property type="entry name" value="CENPB"/>
    <property type="match status" value="1"/>
</dbReference>
<dbReference type="InterPro" id="IPR006600">
    <property type="entry name" value="HTH_CenpB_DNA-bd_dom"/>
</dbReference>
<dbReference type="PROSITE" id="PS51253">
    <property type="entry name" value="HTH_CENPB"/>
    <property type="match status" value="1"/>
</dbReference>
<dbReference type="PANTHER" id="PTHR19303">
    <property type="entry name" value="TRANSPOSON"/>
    <property type="match status" value="1"/>
</dbReference>
<evidence type="ECO:0000256" key="1">
    <source>
        <dbReference type="ARBA" id="ARBA00023125"/>
    </source>
</evidence>
<dbReference type="Pfam" id="PF03221">
    <property type="entry name" value="HTH_Tnp_Tc5"/>
    <property type="match status" value="1"/>
</dbReference>
<proteinExistence type="predicted"/>
<keyword evidence="4" id="KW-1185">Reference proteome</keyword>
<evidence type="ECO:0000313" key="4">
    <source>
        <dbReference type="Proteomes" id="UP001632037"/>
    </source>
</evidence>
<evidence type="ECO:0000259" key="2">
    <source>
        <dbReference type="PROSITE" id="PS51253"/>
    </source>
</evidence>
<feature type="domain" description="HTH CENPB-type" evidence="2">
    <location>
        <begin position="49"/>
        <end position="120"/>
    </location>
</feature>
<dbReference type="SUPFAM" id="SSF46689">
    <property type="entry name" value="Homeodomain-like"/>
    <property type="match status" value="1"/>
</dbReference>
<keyword evidence="1" id="KW-0238">DNA-binding</keyword>
<dbReference type="Proteomes" id="UP001632037">
    <property type="component" value="Unassembled WGS sequence"/>
</dbReference>
<evidence type="ECO:0000313" key="3">
    <source>
        <dbReference type="EMBL" id="KAL3658872.1"/>
    </source>
</evidence>
<dbReference type="InterPro" id="IPR009057">
    <property type="entry name" value="Homeodomain-like_sf"/>
</dbReference>
<gene>
    <name evidence="3" type="ORF">V7S43_016015</name>
</gene>
<organism evidence="3 4">
    <name type="scientific">Phytophthora oleae</name>
    <dbReference type="NCBI Taxonomy" id="2107226"/>
    <lineage>
        <taxon>Eukaryota</taxon>
        <taxon>Sar</taxon>
        <taxon>Stramenopiles</taxon>
        <taxon>Oomycota</taxon>
        <taxon>Peronosporomycetes</taxon>
        <taxon>Peronosporales</taxon>
        <taxon>Peronosporaceae</taxon>
        <taxon>Phytophthora</taxon>
    </lineage>
</organism>
<dbReference type="InterPro" id="IPR050863">
    <property type="entry name" value="CenT-Element_Derived"/>
</dbReference>
<name>A0ABD3EX84_9STRA</name>
<protein>
    <recommendedName>
        <fullName evidence="2">HTH CENPB-type domain-containing protein</fullName>
    </recommendedName>
</protein>
<dbReference type="GO" id="GO:0003677">
    <property type="term" value="F:DNA binding"/>
    <property type="evidence" value="ECO:0007669"/>
    <property type="project" value="UniProtKB-KW"/>
</dbReference>
<comment type="caution">
    <text evidence="3">The sequence shown here is derived from an EMBL/GenBank/DDBJ whole genome shotgun (WGS) entry which is preliminary data.</text>
</comment>